<dbReference type="AlphaFoldDB" id="A0AAE1FUP3"/>
<dbReference type="EMBL" id="JAWQEG010001297">
    <property type="protein sequence ID" value="KAK3880725.1"/>
    <property type="molecule type" value="Genomic_DNA"/>
</dbReference>
<evidence type="ECO:0000256" key="1">
    <source>
        <dbReference type="SAM" id="MobiDB-lite"/>
    </source>
</evidence>
<protein>
    <submittedName>
        <fullName evidence="2">Uncharacterized protein</fullName>
    </submittedName>
</protein>
<evidence type="ECO:0000313" key="3">
    <source>
        <dbReference type="Proteomes" id="UP001286313"/>
    </source>
</evidence>
<accession>A0AAE1FUP3</accession>
<sequence>MAVGRRGSWRVDIEEEAMGQASSGPSNVAVAFVPPPRGDQGSITSSEEGGSLGVYSDEEDDLPYPGFLAITWGCLYQTTAPRNYCLAMITNPYPFILNGRVTIVLC</sequence>
<gene>
    <name evidence="2" type="ORF">Pcinc_014797</name>
</gene>
<reference evidence="2" key="1">
    <citation type="submission" date="2023-10" db="EMBL/GenBank/DDBJ databases">
        <title>Genome assemblies of two species of porcelain crab, Petrolisthes cinctipes and Petrolisthes manimaculis (Anomura: Porcellanidae).</title>
        <authorList>
            <person name="Angst P."/>
        </authorList>
    </citation>
    <scope>NUCLEOTIDE SEQUENCE</scope>
    <source>
        <strain evidence="2">PB745_01</strain>
        <tissue evidence="2">Gill</tissue>
    </source>
</reference>
<keyword evidence="3" id="KW-1185">Reference proteome</keyword>
<organism evidence="2 3">
    <name type="scientific">Petrolisthes cinctipes</name>
    <name type="common">Flat porcelain crab</name>
    <dbReference type="NCBI Taxonomy" id="88211"/>
    <lineage>
        <taxon>Eukaryota</taxon>
        <taxon>Metazoa</taxon>
        <taxon>Ecdysozoa</taxon>
        <taxon>Arthropoda</taxon>
        <taxon>Crustacea</taxon>
        <taxon>Multicrustacea</taxon>
        <taxon>Malacostraca</taxon>
        <taxon>Eumalacostraca</taxon>
        <taxon>Eucarida</taxon>
        <taxon>Decapoda</taxon>
        <taxon>Pleocyemata</taxon>
        <taxon>Anomura</taxon>
        <taxon>Galatheoidea</taxon>
        <taxon>Porcellanidae</taxon>
        <taxon>Petrolisthes</taxon>
    </lineage>
</organism>
<comment type="caution">
    <text evidence="2">The sequence shown here is derived from an EMBL/GenBank/DDBJ whole genome shotgun (WGS) entry which is preliminary data.</text>
</comment>
<feature type="region of interest" description="Disordered" evidence="1">
    <location>
        <begin position="33"/>
        <end position="55"/>
    </location>
</feature>
<proteinExistence type="predicted"/>
<dbReference type="Proteomes" id="UP001286313">
    <property type="component" value="Unassembled WGS sequence"/>
</dbReference>
<evidence type="ECO:0000313" key="2">
    <source>
        <dbReference type="EMBL" id="KAK3880725.1"/>
    </source>
</evidence>
<name>A0AAE1FUP3_PETCI</name>